<gene>
    <name evidence="15" type="ORF">D917_01634</name>
</gene>
<keyword evidence="9 10" id="KW-0653">Protein transport</keyword>
<evidence type="ECO:0000256" key="2">
    <source>
        <dbReference type="ARBA" id="ARBA00007617"/>
    </source>
</evidence>
<dbReference type="InterPro" id="IPR000719">
    <property type="entry name" value="Prot_kinase_dom"/>
</dbReference>
<dbReference type="GO" id="GO:0000813">
    <property type="term" value="C:ESCRT I complex"/>
    <property type="evidence" value="ECO:0007669"/>
    <property type="project" value="UniProtKB-ARBA"/>
</dbReference>
<name>A0A1Y3ENI3_9BILA</name>
<evidence type="ECO:0000256" key="10">
    <source>
        <dbReference type="PROSITE-ProRule" id="PRU00646"/>
    </source>
</evidence>
<dbReference type="InterPro" id="IPR045269">
    <property type="entry name" value="Atg1-like"/>
</dbReference>
<evidence type="ECO:0000256" key="12">
    <source>
        <dbReference type="SAM" id="MobiDB-lite"/>
    </source>
</evidence>
<accession>A0A1Y3ENI3</accession>
<dbReference type="InterPro" id="IPR009851">
    <property type="entry name" value="Mod_r"/>
</dbReference>
<evidence type="ECO:0000256" key="6">
    <source>
        <dbReference type="ARBA" id="ARBA00022753"/>
    </source>
</evidence>
<dbReference type="InterPro" id="IPR011009">
    <property type="entry name" value="Kinase-like_dom_sf"/>
</dbReference>
<feature type="domain" description="Protein kinase" evidence="13">
    <location>
        <begin position="1"/>
        <end position="188"/>
    </location>
</feature>
<evidence type="ECO:0000256" key="1">
    <source>
        <dbReference type="ARBA" id="ARBA00004177"/>
    </source>
</evidence>
<keyword evidence="3 10" id="KW-0813">Transport</keyword>
<organism evidence="15 16">
    <name type="scientific">Trichinella nativa</name>
    <dbReference type="NCBI Taxonomy" id="6335"/>
    <lineage>
        <taxon>Eukaryota</taxon>
        <taxon>Metazoa</taxon>
        <taxon>Ecdysozoa</taxon>
        <taxon>Nematoda</taxon>
        <taxon>Enoplea</taxon>
        <taxon>Dorylaimia</taxon>
        <taxon>Trichinellida</taxon>
        <taxon>Trichinellidae</taxon>
        <taxon>Trichinella</taxon>
    </lineage>
</organism>
<comment type="similarity">
    <text evidence="2">Belongs to the VPS37 family.</text>
</comment>
<dbReference type="Proteomes" id="UP000243006">
    <property type="component" value="Unassembled WGS sequence"/>
</dbReference>
<dbReference type="GO" id="GO:0005524">
    <property type="term" value="F:ATP binding"/>
    <property type="evidence" value="ECO:0007669"/>
    <property type="project" value="UniProtKB-KW"/>
</dbReference>
<evidence type="ECO:0000256" key="9">
    <source>
        <dbReference type="ARBA" id="ARBA00022927"/>
    </source>
</evidence>
<dbReference type="SMART" id="SM00220">
    <property type="entry name" value="S_TKc"/>
    <property type="match status" value="1"/>
</dbReference>
<evidence type="ECO:0000313" key="15">
    <source>
        <dbReference type="EMBL" id="OUC46330.1"/>
    </source>
</evidence>
<dbReference type="SUPFAM" id="SSF56112">
    <property type="entry name" value="Protein kinase-like (PK-like)"/>
    <property type="match status" value="1"/>
</dbReference>
<dbReference type="GO" id="GO:0042594">
    <property type="term" value="P:response to starvation"/>
    <property type="evidence" value="ECO:0007669"/>
    <property type="project" value="TreeGrafter"/>
</dbReference>
<dbReference type="GO" id="GO:0004674">
    <property type="term" value="F:protein serine/threonine kinase activity"/>
    <property type="evidence" value="ECO:0007669"/>
    <property type="project" value="InterPro"/>
</dbReference>
<dbReference type="GO" id="GO:0010508">
    <property type="term" value="P:positive regulation of autophagy"/>
    <property type="evidence" value="ECO:0007669"/>
    <property type="project" value="TreeGrafter"/>
</dbReference>
<feature type="region of interest" description="Disordered" evidence="12">
    <location>
        <begin position="422"/>
        <end position="472"/>
    </location>
</feature>
<evidence type="ECO:0000259" key="13">
    <source>
        <dbReference type="PROSITE" id="PS50011"/>
    </source>
</evidence>
<feature type="region of interest" description="Disordered" evidence="12">
    <location>
        <begin position="196"/>
        <end position="263"/>
    </location>
</feature>
<evidence type="ECO:0000259" key="14">
    <source>
        <dbReference type="PROSITE" id="PS51314"/>
    </source>
</evidence>
<evidence type="ECO:0000256" key="4">
    <source>
        <dbReference type="ARBA" id="ARBA00022679"/>
    </source>
</evidence>
<keyword evidence="11" id="KW-0175">Coiled coil</keyword>
<keyword evidence="6" id="KW-0967">Endosome</keyword>
<evidence type="ECO:0000256" key="3">
    <source>
        <dbReference type="ARBA" id="ARBA00022448"/>
    </source>
</evidence>
<dbReference type="GO" id="GO:0000422">
    <property type="term" value="P:autophagy of mitochondrion"/>
    <property type="evidence" value="ECO:0007669"/>
    <property type="project" value="TreeGrafter"/>
</dbReference>
<reference evidence="15 16" key="1">
    <citation type="submission" date="2015-04" db="EMBL/GenBank/DDBJ databases">
        <title>Draft genome of the roundworm Trichinella nativa.</title>
        <authorList>
            <person name="Mitreva M."/>
        </authorList>
    </citation>
    <scope>NUCLEOTIDE SEQUENCE [LARGE SCALE GENOMIC DNA]</scope>
    <source>
        <strain evidence="15 16">ISS45</strain>
    </source>
</reference>
<evidence type="ECO:0000256" key="8">
    <source>
        <dbReference type="ARBA" id="ARBA00022840"/>
    </source>
</evidence>
<dbReference type="GO" id="GO:0016192">
    <property type="term" value="P:vesicle-mediated transport"/>
    <property type="evidence" value="ECO:0007669"/>
    <property type="project" value="InterPro"/>
</dbReference>
<protein>
    <submittedName>
        <fullName evidence="15">Kinase domain protein</fullName>
    </submittedName>
</protein>
<dbReference type="GO" id="GO:0015031">
    <property type="term" value="P:protein transport"/>
    <property type="evidence" value="ECO:0007669"/>
    <property type="project" value="UniProtKB-UniRule"/>
</dbReference>
<dbReference type="GO" id="GO:0061709">
    <property type="term" value="P:reticulophagy"/>
    <property type="evidence" value="ECO:0007669"/>
    <property type="project" value="TreeGrafter"/>
</dbReference>
<dbReference type="EMBL" id="LVZM01007093">
    <property type="protein sequence ID" value="OUC46330.1"/>
    <property type="molecule type" value="Genomic_DNA"/>
</dbReference>
<keyword evidence="7 15" id="KW-0418">Kinase</keyword>
<dbReference type="GO" id="GO:0034045">
    <property type="term" value="C:phagophore assembly site membrane"/>
    <property type="evidence" value="ECO:0007669"/>
    <property type="project" value="TreeGrafter"/>
</dbReference>
<dbReference type="Pfam" id="PF19032">
    <property type="entry name" value="Intu_longin_2"/>
    <property type="match status" value="1"/>
</dbReference>
<comment type="caution">
    <text evidence="15">The sequence shown here is derived from an EMBL/GenBank/DDBJ whole genome shotgun (WGS) entry which is preliminary data.</text>
</comment>
<dbReference type="PROSITE" id="PS50011">
    <property type="entry name" value="PROTEIN_KINASE_DOM"/>
    <property type="match status" value="1"/>
</dbReference>
<proteinExistence type="inferred from homology"/>
<feature type="domain" description="VPS37 C-terminal" evidence="14">
    <location>
        <begin position="1394"/>
        <end position="1483"/>
    </location>
</feature>
<dbReference type="InterPro" id="IPR043987">
    <property type="entry name" value="CCZ1/INTU/HSP4_longin_1"/>
</dbReference>
<dbReference type="PANTHER" id="PTHR24348:SF22">
    <property type="entry name" value="NON-SPECIFIC SERINE_THREONINE PROTEIN KINASE"/>
    <property type="match status" value="1"/>
</dbReference>
<dbReference type="GO" id="GO:0048675">
    <property type="term" value="P:axon extension"/>
    <property type="evidence" value="ECO:0007669"/>
    <property type="project" value="TreeGrafter"/>
</dbReference>
<evidence type="ECO:0000256" key="5">
    <source>
        <dbReference type="ARBA" id="ARBA00022741"/>
    </source>
</evidence>
<dbReference type="PANTHER" id="PTHR24348">
    <property type="entry name" value="SERINE/THREONINE-PROTEIN KINASE UNC-51-RELATED"/>
    <property type="match status" value="1"/>
</dbReference>
<keyword evidence="5" id="KW-0547">Nucleotide-binding</keyword>
<dbReference type="GO" id="GO:0005776">
    <property type="term" value="C:autophagosome"/>
    <property type="evidence" value="ECO:0007669"/>
    <property type="project" value="TreeGrafter"/>
</dbReference>
<dbReference type="PROSITE" id="PS00108">
    <property type="entry name" value="PROTEIN_KINASE_ST"/>
    <property type="match status" value="1"/>
</dbReference>
<dbReference type="Pfam" id="PF00069">
    <property type="entry name" value="Pkinase"/>
    <property type="match status" value="1"/>
</dbReference>
<comment type="subcellular location">
    <subcellularLocation>
        <location evidence="1">Endosome</location>
    </subcellularLocation>
</comment>
<dbReference type="InterPro" id="IPR043988">
    <property type="entry name" value="CCZ1/INTU_longin_2"/>
</dbReference>
<dbReference type="FunFam" id="1.10.510.10:FF:000493">
    <property type="entry name" value="serine/threonine-protein kinase unc-51 isoform X2"/>
    <property type="match status" value="1"/>
</dbReference>
<evidence type="ECO:0000313" key="16">
    <source>
        <dbReference type="Proteomes" id="UP000243006"/>
    </source>
</evidence>
<feature type="compositionally biased region" description="Basic and acidic residues" evidence="12">
    <location>
        <begin position="437"/>
        <end position="456"/>
    </location>
</feature>
<dbReference type="Pfam" id="PF07200">
    <property type="entry name" value="Mod_r"/>
    <property type="match status" value="1"/>
</dbReference>
<dbReference type="Gene3D" id="1.10.510.10">
    <property type="entry name" value="Transferase(Phosphotransferase) domain 1"/>
    <property type="match status" value="1"/>
</dbReference>
<dbReference type="PROSITE" id="PS51314">
    <property type="entry name" value="VPS37_C"/>
    <property type="match status" value="1"/>
</dbReference>
<feature type="coiled-coil region" evidence="11">
    <location>
        <begin position="1410"/>
        <end position="1437"/>
    </location>
</feature>
<dbReference type="GO" id="GO:0005829">
    <property type="term" value="C:cytosol"/>
    <property type="evidence" value="ECO:0007669"/>
    <property type="project" value="TreeGrafter"/>
</dbReference>
<dbReference type="GO" id="GO:0034727">
    <property type="term" value="P:piecemeal microautophagy of the nucleus"/>
    <property type="evidence" value="ECO:0007669"/>
    <property type="project" value="TreeGrafter"/>
</dbReference>
<feature type="compositionally biased region" description="Basic and acidic residues" evidence="12">
    <location>
        <begin position="236"/>
        <end position="251"/>
    </location>
</feature>
<dbReference type="GO" id="GO:0000045">
    <property type="term" value="P:autophagosome assembly"/>
    <property type="evidence" value="ECO:0007669"/>
    <property type="project" value="TreeGrafter"/>
</dbReference>
<evidence type="ECO:0000256" key="11">
    <source>
        <dbReference type="SAM" id="Coils"/>
    </source>
</evidence>
<sequence length="1486" mass="166193">MEYCNGGDLADYLQAKGTLSEETIRLFLRQIAAALKAINSRGIVHRDLKPQNILLCNLSDRPNPEPKEIRLKIADFGFARFLQEGVMAATLCGSPMYMAPEVIMSLQYDAKADLWSIGTIVFQCLTGKAPFQAQTPQALKQFYERNKNMKPNIPADASETLRDLLTQLLMRAPKDRMEFDDFFRHPFLLDLPLSSKEGSSTAAASPASKKRTEPLKASPVTFSKRLPSSPIVDNLRPARERTASKETTETPRRRHPSGSTMQRPQIATLPLEMTENENGYVIVHRVTESPRRPVASKVNNISGAIRLPTSKAGSKMQAPSMPKQTGQPAIRPVSFPAALEKTPSHVGSARPPPEPVPVPTQKANYVQMEARRMERENSMTTRRASGALSTNALDPPKTVFHVDKSRVTAAADLTVTFAAPSEKLKKPVDSQTAGGEVKPKLSNENEPAKAENKPKLNELPLIESEDESSDEEMKPLNLPFARSSHPSTCEDPENSNQVIESFVGNSIEKNRLINNKEVEMNNVGPNDKVWGLEEAFPHLQRMPVSPRSPSSLNAFALNGEKQLEPRTHSFRMTAAPPDLKPEILLEKGHNEILAKLEFVLQVVQSLMRLAQLRASPLSVMLCSRRFTEMDEVGNFNHSYRQAEQLVIYVRALHMISSSLQLAQQEIDAHRLCISISVKRVLNDLNECFHTCLLRSQELVTLGLPGSDEANSISAERLMYNYALELCQSAALDELFGNPQAVLHIITYTLFFFLNIDIYTHNIFCFSVRIVTRQPLFYYILLPNKQPMKKIVIYCTNVHKDAVEKRLRILEKRGLLLLYDCGVAAATDYCQRDGDEPKKVLFYYPKEKPLDAQVQDVGFAEASVRFSDTFGGQQAPDMYEWSSGRFVSVCRRPEPRFYIGATFARQQATNVGYPLRADVIGEVLARAYHLFRLFFGGLQQLVDKAGLESTKQRLEFFFNRYISSSKLSCTLIPDLIDGMRYLRIDRQSVFKLITLVDEAVEMFPFIHWNMLLYNDCLLHNSIPTASVTTFYRYITTMLIPLTARSELRPEVLFSGKGCSILDDEQQQKQPEQQQRYGHFFSTSEGQSLADGQLAARRLPTVHLRVECNKPEKEYGLAVYRLLNFTWAMVVPKCGDDERGQAEVGHLFSEFDRRFGPSIDSLVCKLTDAYDVEQQWPSSTVPSGGGGGGAGGATTVAEGAAKNLLSFGSTPEPFCCYYIYHDATTGEMRSRLPTASSNCGTSPSVPGTTAPGAEVWTALCDLGAQLAATGSYFVDLVAKTDSDWWVAAKKSGHRRLYLTLRMESDYSTFMDSAMAMGWSRISNMPLNELNAWIEDPSQMDAFIQELPQVKTLLSEKEMLIAQNRNAAEFNLNLGNPSLADAKESVLKAYEEAKKWKLQFEEKLASLNSAAEQRSLETTHALLQAAAAEAEDESDRIAQELLNGNISANDFVEAYRPKRVLAHMRKIKCEKLAELLATSDMVQHHRSNP</sequence>
<evidence type="ECO:0000256" key="7">
    <source>
        <dbReference type="ARBA" id="ARBA00022777"/>
    </source>
</evidence>
<keyword evidence="8" id="KW-0067">ATP-binding</keyword>
<dbReference type="Pfam" id="PF19031">
    <property type="entry name" value="Intu_longin_1"/>
    <property type="match status" value="1"/>
</dbReference>
<keyword evidence="4" id="KW-0808">Transferase</keyword>
<dbReference type="InterPro" id="IPR008271">
    <property type="entry name" value="Ser/Thr_kinase_AS"/>
</dbReference>